<dbReference type="GO" id="GO:0008063">
    <property type="term" value="P:Toll signaling pathway"/>
    <property type="evidence" value="ECO:0007669"/>
    <property type="project" value="InterPro"/>
</dbReference>
<dbReference type="GO" id="GO:0009898">
    <property type="term" value="C:cytoplasmic side of plasma membrane"/>
    <property type="evidence" value="ECO:0007669"/>
    <property type="project" value="TreeGrafter"/>
</dbReference>
<dbReference type="InterPro" id="IPR001841">
    <property type="entry name" value="Znf_RING"/>
</dbReference>
<dbReference type="Pfam" id="PF02176">
    <property type="entry name" value="zf-TRAF"/>
    <property type="match status" value="1"/>
</dbReference>
<dbReference type="InterPro" id="IPR037304">
    <property type="entry name" value="TRAF3_MATH"/>
</dbReference>
<protein>
    <recommendedName>
        <fullName evidence="11">TNF receptor-associated factor</fullName>
    </recommendedName>
</protein>
<dbReference type="InterPro" id="IPR002083">
    <property type="entry name" value="MATH/TRAF_dom"/>
</dbReference>
<evidence type="ECO:0000256" key="9">
    <source>
        <dbReference type="ARBA" id="ARBA00022843"/>
    </source>
</evidence>
<accession>A0A8D0L6K7</accession>
<comment type="subcellular location">
    <subcellularLocation>
        <location evidence="1 11">Cytoplasm</location>
    </subcellularLocation>
</comment>
<dbReference type="CDD" id="cd03777">
    <property type="entry name" value="MATH_TRAF3"/>
    <property type="match status" value="1"/>
</dbReference>
<keyword evidence="7 12" id="KW-0863">Zinc-finger</keyword>
<dbReference type="Pfam" id="PF21355">
    <property type="entry name" value="TRAF-mep_MATH"/>
    <property type="match status" value="1"/>
</dbReference>
<dbReference type="InterPro" id="IPR049440">
    <property type="entry name" value="TRAF3/5_RING"/>
</dbReference>
<evidence type="ECO:0000256" key="3">
    <source>
        <dbReference type="ARBA" id="ARBA00022499"/>
    </source>
</evidence>
<sequence>MDTSKKTELPPNRSPATTVYIPEQGGYKEKFVNTVEDKYKCEKCHLILCNPRQTECGHRFCETCMNALLSSASPKCTACQETIVKDKVFKDNCCRRELLALQIFCRNESKGCTEQLTLGQLLMHLKNDCQFEELPCPRIDCKEKILRKDLPDHVETTCKYRETTCKYCNSQVPMITLEQHEETDCPCVMISCPHKCSVTSLLRSERVIDCQAEKLKELDKEIRPFRQNWEEADSMKSSVESLHNRVTELESVDKTTGQGARNTNVLETQLSRHDQMLSVHDIRLADMDLRFQVLETASYNGILIWKIRDYKRRKQEAVMGKTLSLYSQPFYTGYFGYKMCARVYLNGDGMGKGTHLSLFFVIMRGEYDALLPWPFKQKVTLMLMDQGPSRRHLGDAFKPDPNSSSFKKPTGEMNIASGCPVFVAQTVLENGTYIKDDTIFIKVIVDTSDLPDP</sequence>
<dbReference type="GO" id="GO:0005737">
    <property type="term" value="C:cytoplasm"/>
    <property type="evidence" value="ECO:0007669"/>
    <property type="project" value="UniProtKB-SubCell"/>
</dbReference>
<dbReference type="GO" id="GO:0033209">
    <property type="term" value="P:tumor necrosis factor-mediated signaling pathway"/>
    <property type="evidence" value="ECO:0007669"/>
    <property type="project" value="InterPro"/>
</dbReference>
<dbReference type="OMA" id="TCEFCMT"/>
<dbReference type="InterPro" id="IPR049342">
    <property type="entry name" value="TRAF1-6_MATH_dom"/>
</dbReference>
<keyword evidence="10" id="KW-0175">Coiled coil</keyword>
<dbReference type="SUPFAM" id="SSF57850">
    <property type="entry name" value="RING/U-box"/>
    <property type="match status" value="1"/>
</dbReference>
<reference evidence="16" key="2">
    <citation type="submission" date="2025-09" db="UniProtKB">
        <authorList>
            <consortium name="Ensembl"/>
        </authorList>
    </citation>
    <scope>IDENTIFICATION</scope>
</reference>
<evidence type="ECO:0000256" key="10">
    <source>
        <dbReference type="ARBA" id="ARBA00023054"/>
    </source>
</evidence>
<dbReference type="Gene3D" id="3.30.40.10">
    <property type="entry name" value="Zinc/RING finger domain, C3HC4 (zinc finger)"/>
    <property type="match status" value="2"/>
</dbReference>
<keyword evidence="5 11" id="KW-0479">Metal-binding</keyword>
<proteinExistence type="inferred from homology"/>
<dbReference type="SUPFAM" id="SSF57953">
    <property type="entry name" value="Trimerization domain of TRAF"/>
    <property type="match status" value="1"/>
</dbReference>
<dbReference type="PANTHER" id="PTHR10131">
    <property type="entry name" value="TNF RECEPTOR ASSOCIATED FACTOR"/>
    <property type="match status" value="1"/>
</dbReference>
<dbReference type="InterPro" id="IPR008974">
    <property type="entry name" value="TRAF-like"/>
</dbReference>
<feature type="zinc finger region" description="TRAF-type" evidence="12">
    <location>
        <begin position="124"/>
        <end position="178"/>
    </location>
</feature>
<keyword evidence="9" id="KW-0832">Ubl conjugation</keyword>
<gene>
    <name evidence="16" type="primary">TRAF3</name>
</gene>
<keyword evidence="17" id="KW-1185">Reference proteome</keyword>
<dbReference type="InterPro" id="IPR001293">
    <property type="entry name" value="Znf_TRAF"/>
</dbReference>
<evidence type="ECO:0000256" key="6">
    <source>
        <dbReference type="ARBA" id="ARBA00022737"/>
    </source>
</evidence>
<dbReference type="GO" id="GO:0001817">
    <property type="term" value="P:regulation of cytokine production"/>
    <property type="evidence" value="ECO:0007669"/>
    <property type="project" value="InterPro"/>
</dbReference>
<keyword evidence="6" id="KW-0677">Repeat</keyword>
<dbReference type="PIRSF" id="PIRSF015614">
    <property type="entry name" value="TRAF"/>
    <property type="match status" value="1"/>
</dbReference>
<dbReference type="GO" id="GO:0050688">
    <property type="term" value="P:regulation of defense response to virus"/>
    <property type="evidence" value="ECO:0007669"/>
    <property type="project" value="InterPro"/>
</dbReference>
<dbReference type="InterPro" id="IPR013083">
    <property type="entry name" value="Znf_RING/FYVE/PHD"/>
</dbReference>
<name>A0A8D0L6K7_SPHPU</name>
<feature type="domain" description="RING-type" evidence="13">
    <location>
        <begin position="41"/>
        <end position="80"/>
    </location>
</feature>
<dbReference type="PROSITE" id="PS50144">
    <property type="entry name" value="MATH"/>
    <property type="match status" value="1"/>
</dbReference>
<dbReference type="FunFam" id="2.60.210.10:FF:000001">
    <property type="entry name" value="TNF receptor-associated factor"/>
    <property type="match status" value="1"/>
</dbReference>
<comment type="similarity">
    <text evidence="11">Belongs to the TNF receptor-associated factor family.</text>
</comment>
<keyword evidence="8 11" id="KW-0862">Zinc</keyword>
<organism evidence="16 17">
    <name type="scientific">Sphenodon punctatus</name>
    <name type="common">Tuatara</name>
    <name type="synonym">Hatteria punctata</name>
    <dbReference type="NCBI Taxonomy" id="8508"/>
    <lineage>
        <taxon>Eukaryota</taxon>
        <taxon>Metazoa</taxon>
        <taxon>Chordata</taxon>
        <taxon>Craniata</taxon>
        <taxon>Vertebrata</taxon>
        <taxon>Euteleostomi</taxon>
        <taxon>Lepidosauria</taxon>
        <taxon>Sphenodontia</taxon>
        <taxon>Sphenodontidae</taxon>
        <taxon>Sphenodon</taxon>
    </lineage>
</organism>
<dbReference type="InterPro" id="IPR027128">
    <property type="entry name" value="TRAF3_RING-HC"/>
</dbReference>
<dbReference type="Gene3D" id="2.60.210.10">
    <property type="entry name" value="Apoptosis, Tumor Necrosis Factor Receptor Associated Protein 2, Chain A"/>
    <property type="match status" value="1"/>
</dbReference>
<dbReference type="PROSITE" id="PS00518">
    <property type="entry name" value="ZF_RING_1"/>
    <property type="match status" value="1"/>
</dbReference>
<dbReference type="InterPro" id="IPR012227">
    <property type="entry name" value="TNF_rcpt-assoc_TRAF_met"/>
</dbReference>
<dbReference type="GO" id="GO:0043122">
    <property type="term" value="P:regulation of canonical NF-kappaB signal transduction"/>
    <property type="evidence" value="ECO:0007669"/>
    <property type="project" value="TreeGrafter"/>
</dbReference>
<dbReference type="AlphaFoldDB" id="A0A8D0L6K7"/>
<evidence type="ECO:0000256" key="2">
    <source>
        <dbReference type="ARBA" id="ARBA00022490"/>
    </source>
</evidence>
<dbReference type="SUPFAM" id="SSF49599">
    <property type="entry name" value="TRAF domain-like"/>
    <property type="match status" value="2"/>
</dbReference>
<dbReference type="GO" id="GO:0042981">
    <property type="term" value="P:regulation of apoptotic process"/>
    <property type="evidence" value="ECO:0007669"/>
    <property type="project" value="InterPro"/>
</dbReference>
<reference evidence="16" key="1">
    <citation type="submission" date="2025-08" db="UniProtKB">
        <authorList>
            <consortium name="Ensembl"/>
        </authorList>
    </citation>
    <scope>IDENTIFICATION</scope>
</reference>
<dbReference type="Pfam" id="PF21363">
    <property type="entry name" value="TRAF3_RING"/>
    <property type="match status" value="1"/>
</dbReference>
<evidence type="ECO:0000256" key="12">
    <source>
        <dbReference type="PROSITE-ProRule" id="PRU00207"/>
    </source>
</evidence>
<evidence type="ECO:0000256" key="7">
    <source>
        <dbReference type="ARBA" id="ARBA00022771"/>
    </source>
</evidence>
<evidence type="ECO:0000259" key="13">
    <source>
        <dbReference type="PROSITE" id="PS50089"/>
    </source>
</evidence>
<evidence type="ECO:0000313" key="16">
    <source>
        <dbReference type="Ensembl" id="ENSSPUP00000011343.1"/>
    </source>
</evidence>
<dbReference type="InterPro" id="IPR017907">
    <property type="entry name" value="Znf_RING_CS"/>
</dbReference>
<dbReference type="PROSITE" id="PS50089">
    <property type="entry name" value="ZF_RING_2"/>
    <property type="match status" value="1"/>
</dbReference>
<dbReference type="GO" id="GO:0008270">
    <property type="term" value="F:zinc ion binding"/>
    <property type="evidence" value="ECO:0007669"/>
    <property type="project" value="UniProtKB-UniRule"/>
</dbReference>
<dbReference type="GO" id="GO:0045087">
    <property type="term" value="P:innate immune response"/>
    <property type="evidence" value="ECO:0007669"/>
    <property type="project" value="InterPro"/>
</dbReference>
<evidence type="ECO:0000256" key="1">
    <source>
        <dbReference type="ARBA" id="ARBA00004496"/>
    </source>
</evidence>
<dbReference type="SMART" id="SM00061">
    <property type="entry name" value="MATH"/>
    <property type="match status" value="1"/>
</dbReference>
<dbReference type="PANTHER" id="PTHR10131:SF76">
    <property type="entry name" value="TNF RECEPTOR-ASSOCIATED FACTOR 3"/>
    <property type="match status" value="1"/>
</dbReference>
<dbReference type="Proteomes" id="UP000694392">
    <property type="component" value="Unplaced"/>
</dbReference>
<evidence type="ECO:0000256" key="8">
    <source>
        <dbReference type="ARBA" id="ARBA00022833"/>
    </source>
</evidence>
<dbReference type="CDD" id="cd16640">
    <property type="entry name" value="RING-HC_TRAF3"/>
    <property type="match status" value="1"/>
</dbReference>
<dbReference type="GeneTree" id="ENSGT00940000160538"/>
<feature type="domain" description="MATH" evidence="14">
    <location>
        <begin position="300"/>
        <end position="445"/>
    </location>
</feature>
<dbReference type="PROSITE" id="PS50145">
    <property type="entry name" value="ZF_TRAF"/>
    <property type="match status" value="1"/>
</dbReference>
<dbReference type="Ensembl" id="ENSSPUT00000012085.1">
    <property type="protein sequence ID" value="ENSSPUP00000011343.1"/>
    <property type="gene ID" value="ENSSPUG00000008662.1"/>
</dbReference>
<dbReference type="GO" id="GO:0005164">
    <property type="term" value="F:tumor necrosis factor receptor binding"/>
    <property type="evidence" value="ECO:0007669"/>
    <property type="project" value="UniProtKB-UniRule"/>
</dbReference>
<dbReference type="FunFam" id="3.30.40.10:FF:000286">
    <property type="entry name" value="TNF receptor-associated factor"/>
    <property type="match status" value="1"/>
</dbReference>
<evidence type="ECO:0000259" key="14">
    <source>
        <dbReference type="PROSITE" id="PS50144"/>
    </source>
</evidence>
<keyword evidence="3" id="KW-1017">Isopeptide bond</keyword>
<dbReference type="GO" id="GO:0006915">
    <property type="term" value="P:apoptotic process"/>
    <property type="evidence" value="ECO:0007669"/>
    <property type="project" value="UniProtKB-KW"/>
</dbReference>
<evidence type="ECO:0000256" key="11">
    <source>
        <dbReference type="PIRNR" id="PIRNR015614"/>
    </source>
</evidence>
<keyword evidence="2 11" id="KW-0963">Cytoplasm</keyword>
<evidence type="ECO:0000256" key="4">
    <source>
        <dbReference type="ARBA" id="ARBA00022703"/>
    </source>
</evidence>
<evidence type="ECO:0000256" key="5">
    <source>
        <dbReference type="ARBA" id="ARBA00022723"/>
    </source>
</evidence>
<evidence type="ECO:0000313" key="17">
    <source>
        <dbReference type="Proteomes" id="UP000694392"/>
    </source>
</evidence>
<feature type="domain" description="TRAF-type" evidence="15">
    <location>
        <begin position="124"/>
        <end position="178"/>
    </location>
</feature>
<evidence type="ECO:0000259" key="15">
    <source>
        <dbReference type="PROSITE" id="PS50145"/>
    </source>
</evidence>
<keyword evidence="4" id="KW-0053">Apoptosis</keyword>
<dbReference type="FunFam" id="3.30.40.10:FF:000346">
    <property type="entry name" value="TNF receptor-associated factor"/>
    <property type="match status" value="1"/>
</dbReference>